<evidence type="ECO:0000313" key="15">
    <source>
        <dbReference type="EMBL" id="GAQ80394.1"/>
    </source>
</evidence>
<gene>
    <name evidence="15" type="ORF">KFL_000530210</name>
</gene>
<feature type="transmembrane region" description="Helical" evidence="14">
    <location>
        <begin position="117"/>
        <end position="141"/>
    </location>
</feature>
<evidence type="ECO:0000256" key="13">
    <source>
        <dbReference type="ARBA" id="ARBA00048889"/>
    </source>
</evidence>
<evidence type="ECO:0000256" key="4">
    <source>
        <dbReference type="ARBA" id="ARBA00022640"/>
    </source>
</evidence>
<sequence>MHISRNFEKTFLRLLSPANLTYDTMGPKVSWGASASACEQRADVVDSPLSPYFTSSTGVDITAASIALFICVAWLKSVDAAVYFNLLDMRLSRKMIHIGTGPIFLLTWNLFSDAPEARYFAAVVPLLVTAQFFLIGVGVINDPQAVASMSRRGDPSELLRGPLYYGIVFVVSTVVFWRSSPLGVLALSVLCGGDGLAEVLGRKYGRVKLPWSRSKSYVGTAAMFLGSFLFGFGYLVYFNYLKNFNPELSVGSTALIVLLLSLAAAAVEALPFQDVDNITVPLAVIILGNWLLPFGTVNCEY</sequence>
<keyword evidence="5 15" id="KW-0808">Transferase</keyword>
<comment type="pathway">
    <text evidence="11">Cofactor biosynthesis; tocopherol biosynthesis.</text>
</comment>
<dbReference type="OrthoDB" id="5673at2759"/>
<keyword evidence="8" id="KW-0809">Transit peptide</keyword>
<feature type="transmembrane region" description="Helical" evidence="14">
    <location>
        <begin position="250"/>
        <end position="272"/>
    </location>
</feature>
<dbReference type="PANTHER" id="PTHR32523">
    <property type="entry name" value="PHYTOL KINASE 1, CHLOROPLASTIC"/>
    <property type="match status" value="1"/>
</dbReference>
<dbReference type="Proteomes" id="UP000054558">
    <property type="component" value="Unassembled WGS sequence"/>
</dbReference>
<comment type="catalytic activity">
    <reaction evidence="13">
        <text>phytol + CTP = phytyl phosphate + CDP + H(+)</text>
        <dbReference type="Rhea" id="RHEA:38055"/>
        <dbReference type="ChEBI" id="CHEBI:15378"/>
        <dbReference type="ChEBI" id="CHEBI:17327"/>
        <dbReference type="ChEBI" id="CHEBI:37563"/>
        <dbReference type="ChEBI" id="CHEBI:58069"/>
        <dbReference type="ChEBI" id="CHEBI:75483"/>
        <dbReference type="EC" id="2.7.1.182"/>
    </reaction>
</comment>
<evidence type="ECO:0000256" key="5">
    <source>
        <dbReference type="ARBA" id="ARBA00022679"/>
    </source>
</evidence>
<evidence type="ECO:0000256" key="11">
    <source>
        <dbReference type="ARBA" id="ARBA00024015"/>
    </source>
</evidence>
<keyword evidence="16" id="KW-1185">Reference proteome</keyword>
<keyword evidence="3" id="KW-0150">Chloroplast</keyword>
<comment type="subcellular location">
    <subcellularLocation>
        <location evidence="1">Plastid</location>
        <location evidence="1">Chloroplast membrane</location>
        <topology evidence="1">Multi-pass membrane protein</topology>
    </subcellularLocation>
</comment>
<evidence type="ECO:0000256" key="8">
    <source>
        <dbReference type="ARBA" id="ARBA00022946"/>
    </source>
</evidence>
<comment type="similarity">
    <text evidence="2">Belongs to the polyprenol kinase family.</text>
</comment>
<evidence type="ECO:0000256" key="6">
    <source>
        <dbReference type="ARBA" id="ARBA00022692"/>
    </source>
</evidence>
<dbReference type="EC" id="2.7.1.182" evidence="12"/>
<evidence type="ECO:0000256" key="2">
    <source>
        <dbReference type="ARBA" id="ARBA00010794"/>
    </source>
</evidence>
<evidence type="ECO:0000313" key="16">
    <source>
        <dbReference type="Proteomes" id="UP000054558"/>
    </source>
</evidence>
<dbReference type="OMA" id="CMSSTED"/>
<feature type="transmembrane region" description="Helical" evidence="14">
    <location>
        <begin position="162"/>
        <end position="180"/>
    </location>
</feature>
<dbReference type="GO" id="GO:0010276">
    <property type="term" value="F:phytol kinase activity"/>
    <property type="evidence" value="ECO:0007669"/>
    <property type="project" value="UniProtKB-EC"/>
</dbReference>
<dbReference type="GO" id="GO:0016301">
    <property type="term" value="F:kinase activity"/>
    <property type="evidence" value="ECO:0000318"/>
    <property type="project" value="GO_Central"/>
</dbReference>
<evidence type="ECO:0000256" key="12">
    <source>
        <dbReference type="ARBA" id="ARBA00039024"/>
    </source>
</evidence>
<protein>
    <recommendedName>
        <fullName evidence="12">phytol kinase</fullName>
        <ecNumber evidence="12">2.7.1.182</ecNumber>
    </recommendedName>
</protein>
<organism evidence="15 16">
    <name type="scientific">Klebsormidium nitens</name>
    <name type="common">Green alga</name>
    <name type="synonym">Ulothrix nitens</name>
    <dbReference type="NCBI Taxonomy" id="105231"/>
    <lineage>
        <taxon>Eukaryota</taxon>
        <taxon>Viridiplantae</taxon>
        <taxon>Streptophyta</taxon>
        <taxon>Klebsormidiophyceae</taxon>
        <taxon>Klebsormidiales</taxon>
        <taxon>Klebsormidiaceae</taxon>
        <taxon>Klebsormidium</taxon>
    </lineage>
</organism>
<feature type="transmembrane region" description="Helical" evidence="14">
    <location>
        <begin position="278"/>
        <end position="297"/>
    </location>
</feature>
<feature type="transmembrane region" description="Helical" evidence="14">
    <location>
        <begin position="217"/>
        <end position="238"/>
    </location>
</feature>
<keyword evidence="7" id="KW-0418">Kinase</keyword>
<keyword evidence="10 14" id="KW-0472">Membrane</keyword>
<accession>A0A1Y1HP33</accession>
<reference evidence="15 16" key="1">
    <citation type="journal article" date="2014" name="Nat. Commun.">
        <title>Klebsormidium flaccidum genome reveals primary factors for plant terrestrial adaptation.</title>
        <authorList>
            <person name="Hori K."/>
            <person name="Maruyama F."/>
            <person name="Fujisawa T."/>
            <person name="Togashi T."/>
            <person name="Yamamoto N."/>
            <person name="Seo M."/>
            <person name="Sato S."/>
            <person name="Yamada T."/>
            <person name="Mori H."/>
            <person name="Tajima N."/>
            <person name="Moriyama T."/>
            <person name="Ikeuchi M."/>
            <person name="Watanabe M."/>
            <person name="Wada H."/>
            <person name="Kobayashi K."/>
            <person name="Saito M."/>
            <person name="Masuda T."/>
            <person name="Sasaki-Sekimoto Y."/>
            <person name="Mashiguchi K."/>
            <person name="Awai K."/>
            <person name="Shimojima M."/>
            <person name="Masuda S."/>
            <person name="Iwai M."/>
            <person name="Nobusawa T."/>
            <person name="Narise T."/>
            <person name="Kondo S."/>
            <person name="Saito H."/>
            <person name="Sato R."/>
            <person name="Murakawa M."/>
            <person name="Ihara Y."/>
            <person name="Oshima-Yamada Y."/>
            <person name="Ohtaka K."/>
            <person name="Satoh M."/>
            <person name="Sonobe K."/>
            <person name="Ishii M."/>
            <person name="Ohtani R."/>
            <person name="Kanamori-Sato M."/>
            <person name="Honoki R."/>
            <person name="Miyazaki D."/>
            <person name="Mochizuki H."/>
            <person name="Umetsu J."/>
            <person name="Higashi K."/>
            <person name="Shibata D."/>
            <person name="Kamiya Y."/>
            <person name="Sato N."/>
            <person name="Nakamura Y."/>
            <person name="Tabata S."/>
            <person name="Ida S."/>
            <person name="Kurokawa K."/>
            <person name="Ohta H."/>
        </authorList>
    </citation>
    <scope>NUCLEOTIDE SEQUENCE [LARGE SCALE GENOMIC DNA]</scope>
    <source>
        <strain evidence="15 16">NIES-2285</strain>
    </source>
</reference>
<keyword evidence="6 14" id="KW-0812">Transmembrane</keyword>
<dbReference type="PANTHER" id="PTHR32523:SF8">
    <property type="entry name" value="DOLICHOL KINASE"/>
    <property type="match status" value="1"/>
</dbReference>
<name>A0A1Y1HP33_KLENI</name>
<evidence type="ECO:0000256" key="7">
    <source>
        <dbReference type="ARBA" id="ARBA00022777"/>
    </source>
</evidence>
<dbReference type="EMBL" id="DF237002">
    <property type="protein sequence ID" value="GAQ80394.1"/>
    <property type="molecule type" value="Genomic_DNA"/>
</dbReference>
<evidence type="ECO:0000256" key="10">
    <source>
        <dbReference type="ARBA" id="ARBA00023136"/>
    </source>
</evidence>
<dbReference type="STRING" id="105231.A0A1Y1HP33"/>
<dbReference type="AlphaFoldDB" id="A0A1Y1HP33"/>
<proteinExistence type="inferred from homology"/>
<dbReference type="GO" id="GO:0031969">
    <property type="term" value="C:chloroplast membrane"/>
    <property type="evidence" value="ECO:0007669"/>
    <property type="project" value="UniProtKB-SubCell"/>
</dbReference>
<evidence type="ECO:0000256" key="3">
    <source>
        <dbReference type="ARBA" id="ARBA00022528"/>
    </source>
</evidence>
<keyword evidence="9 14" id="KW-1133">Transmembrane helix</keyword>
<keyword evidence="4" id="KW-0934">Plastid</keyword>
<evidence type="ECO:0000256" key="1">
    <source>
        <dbReference type="ARBA" id="ARBA00004508"/>
    </source>
</evidence>
<evidence type="ECO:0000256" key="9">
    <source>
        <dbReference type="ARBA" id="ARBA00022989"/>
    </source>
</evidence>
<evidence type="ECO:0000256" key="14">
    <source>
        <dbReference type="SAM" id="Phobius"/>
    </source>
</evidence>
<dbReference type="InterPro" id="IPR039606">
    <property type="entry name" value="Phytol/farnesol_kinase"/>
</dbReference>
<feature type="transmembrane region" description="Helical" evidence="14">
    <location>
        <begin position="95"/>
        <end position="111"/>
    </location>
</feature>
<feature type="transmembrane region" description="Helical" evidence="14">
    <location>
        <begin position="52"/>
        <end position="75"/>
    </location>
</feature>